<dbReference type="InterPro" id="IPR036259">
    <property type="entry name" value="MFS_trans_sf"/>
</dbReference>
<dbReference type="PANTHER" id="PTHR43791:SF15">
    <property type="entry name" value="TRANSPORTER SEO1-RELATED"/>
    <property type="match status" value="1"/>
</dbReference>
<proteinExistence type="inferred from homology"/>
<dbReference type="Pfam" id="PF07690">
    <property type="entry name" value="MFS_1"/>
    <property type="match status" value="1"/>
</dbReference>
<organism evidence="8 9">
    <name type="scientific">Metschnikowia aff. pulcherrima</name>
    <dbReference type="NCBI Taxonomy" id="2163413"/>
    <lineage>
        <taxon>Eukaryota</taxon>
        <taxon>Fungi</taxon>
        <taxon>Dikarya</taxon>
        <taxon>Ascomycota</taxon>
        <taxon>Saccharomycotina</taxon>
        <taxon>Pichiomycetes</taxon>
        <taxon>Metschnikowiaceae</taxon>
        <taxon>Metschnikowia</taxon>
    </lineage>
</organism>
<feature type="transmembrane region" description="Helical" evidence="7">
    <location>
        <begin position="79"/>
        <end position="101"/>
    </location>
</feature>
<feature type="transmembrane region" description="Helical" evidence="7">
    <location>
        <begin position="205"/>
        <end position="229"/>
    </location>
</feature>
<feature type="transmembrane region" description="Helical" evidence="7">
    <location>
        <begin position="170"/>
        <end position="193"/>
    </location>
</feature>
<keyword evidence="3 7" id="KW-0812">Transmembrane</keyword>
<feature type="transmembrane region" description="Helical" evidence="7">
    <location>
        <begin position="441"/>
        <end position="463"/>
    </location>
</feature>
<evidence type="ECO:0000313" key="9">
    <source>
        <dbReference type="Proteomes" id="UP000292447"/>
    </source>
</evidence>
<dbReference type="SUPFAM" id="SSF103473">
    <property type="entry name" value="MFS general substrate transporter"/>
    <property type="match status" value="1"/>
</dbReference>
<feature type="transmembrane region" description="Helical" evidence="7">
    <location>
        <begin position="314"/>
        <end position="332"/>
    </location>
</feature>
<feature type="transmembrane region" description="Helical" evidence="7">
    <location>
        <begin position="241"/>
        <end position="264"/>
    </location>
</feature>
<keyword evidence="5 7" id="KW-0472">Membrane</keyword>
<evidence type="ECO:0000256" key="2">
    <source>
        <dbReference type="ARBA" id="ARBA00022448"/>
    </source>
</evidence>
<dbReference type="FunFam" id="1.20.1250.20:FF:000065">
    <property type="entry name" value="Putative MFS pantothenate transporter"/>
    <property type="match status" value="1"/>
</dbReference>
<feature type="transmembrane region" description="Helical" evidence="7">
    <location>
        <begin position="145"/>
        <end position="164"/>
    </location>
</feature>
<evidence type="ECO:0000256" key="5">
    <source>
        <dbReference type="ARBA" id="ARBA00023136"/>
    </source>
</evidence>
<keyword evidence="9" id="KW-1185">Reference proteome</keyword>
<feature type="transmembrane region" description="Helical" evidence="7">
    <location>
        <begin position="379"/>
        <end position="400"/>
    </location>
</feature>
<gene>
    <name evidence="8" type="primary">MPUL0B12490</name>
    <name evidence="8" type="ORF">METSCH_B12490</name>
</gene>
<dbReference type="GO" id="GO:0016020">
    <property type="term" value="C:membrane"/>
    <property type="evidence" value="ECO:0007669"/>
    <property type="project" value="UniProtKB-SubCell"/>
</dbReference>
<protein>
    <submittedName>
        <fullName evidence="8">Sugar phosphate permease</fullName>
    </submittedName>
</protein>
<sequence length="521" mass="58356">MAFACKYAKMAVKADVIQATESLSVVSEDKLGPNEAFQYTVEEQEYLQKDVIPQKWFQWFSESDTPAEKRLIIKLDLCIWLYFFLSSFVKTLDLSAISYAYVSGMKEDLKMYGNQLTYQSSCFMAGFIVGQIPLTMLATKLPINLYLPIMDSLWALFTLGMFKLKNYHQLYALRFCIGLLGSFFFPTVQYVLGSWYTKSEITKRSALYFCASQIGSMAGGYMQGLAYVHLNGLGGLKGWQWLYLLAFIITLPISLYGVVTLPGLPDAANTTTVKILSPEEYRLAQLRMLREGRSSNDQFTLKTIRETVFGSWKFGMLVVFAIFFSQADGISSNSGMQLWLKAENFTTYDVDTIPTVIPAVTIVSAIINGIVVDTWQDSHAYAIAVTTVLNLTAAIILTVWNGVSKGGIMFAFFLSGVADGIAAVLYSWANIICSGNSQQRALTLSTMNTLGNTFAVWVPLFVWRTVDAPRYLKGYAYTVALCCLMLITLVPLTYLWRREQVRTLKRLDSQSVLTADNTVPK</sequence>
<evidence type="ECO:0000256" key="7">
    <source>
        <dbReference type="SAM" id="Phobius"/>
    </source>
</evidence>
<dbReference type="PANTHER" id="PTHR43791">
    <property type="entry name" value="PERMEASE-RELATED"/>
    <property type="match status" value="1"/>
</dbReference>
<dbReference type="InterPro" id="IPR011701">
    <property type="entry name" value="MFS"/>
</dbReference>
<dbReference type="STRING" id="2163413.A0A4V1AE55"/>
<evidence type="ECO:0000256" key="3">
    <source>
        <dbReference type="ARBA" id="ARBA00022692"/>
    </source>
</evidence>
<evidence type="ECO:0000256" key="6">
    <source>
        <dbReference type="ARBA" id="ARBA00037968"/>
    </source>
</evidence>
<feature type="transmembrane region" description="Helical" evidence="7">
    <location>
        <begin position="406"/>
        <end position="429"/>
    </location>
</feature>
<keyword evidence="4 7" id="KW-1133">Transmembrane helix</keyword>
<accession>A0A4V1AE55</accession>
<reference evidence="9" key="1">
    <citation type="submission" date="2019-03" db="EMBL/GenBank/DDBJ databases">
        <title>Snf2 controls pulcherriminic acid biosynthesis and connects pigmentation and antifungal activity of the yeast Metschnikowia pulcherrima.</title>
        <authorList>
            <person name="Gore-Lloyd D."/>
            <person name="Sumann I."/>
            <person name="Brachmann A.O."/>
            <person name="Schneeberger K."/>
            <person name="Ortiz-Merino R.A."/>
            <person name="Moreno-Beltran M."/>
            <person name="Schlaefli M."/>
            <person name="Kirner P."/>
            <person name="Santos Kron A."/>
            <person name="Wolfe K.H."/>
            <person name="Piel J."/>
            <person name="Ahrens C.H."/>
            <person name="Henk D."/>
            <person name="Freimoser F.M."/>
        </authorList>
    </citation>
    <scope>NUCLEOTIDE SEQUENCE [LARGE SCALE GENOMIC DNA]</scope>
    <source>
        <strain evidence="9">APC 1.2</strain>
    </source>
</reference>
<keyword evidence="2" id="KW-0813">Transport</keyword>
<dbReference type="Gene3D" id="1.20.1250.20">
    <property type="entry name" value="MFS general substrate transporter like domains"/>
    <property type="match status" value="2"/>
</dbReference>
<dbReference type="GO" id="GO:0022857">
    <property type="term" value="F:transmembrane transporter activity"/>
    <property type="evidence" value="ECO:0007669"/>
    <property type="project" value="InterPro"/>
</dbReference>
<feature type="transmembrane region" description="Helical" evidence="7">
    <location>
        <begin position="475"/>
        <end position="496"/>
    </location>
</feature>
<dbReference type="EMBL" id="CP034457">
    <property type="protein sequence ID" value="QBM88033.1"/>
    <property type="molecule type" value="Genomic_DNA"/>
</dbReference>
<comment type="subcellular location">
    <subcellularLocation>
        <location evidence="1">Membrane</location>
        <topology evidence="1">Multi-pass membrane protein</topology>
    </subcellularLocation>
</comment>
<dbReference type="AlphaFoldDB" id="A0A4V1AE55"/>
<dbReference type="Proteomes" id="UP000292447">
    <property type="component" value="Chromosome II"/>
</dbReference>
<evidence type="ECO:0000256" key="1">
    <source>
        <dbReference type="ARBA" id="ARBA00004141"/>
    </source>
</evidence>
<name>A0A4V1AE55_9ASCO</name>
<feature type="transmembrane region" description="Helical" evidence="7">
    <location>
        <begin position="352"/>
        <end position="372"/>
    </location>
</feature>
<feature type="transmembrane region" description="Helical" evidence="7">
    <location>
        <begin position="116"/>
        <end position="138"/>
    </location>
</feature>
<comment type="similarity">
    <text evidence="6">Belongs to the major facilitator superfamily. Allantoate permease family.</text>
</comment>
<evidence type="ECO:0000256" key="4">
    <source>
        <dbReference type="ARBA" id="ARBA00022989"/>
    </source>
</evidence>
<evidence type="ECO:0000313" key="8">
    <source>
        <dbReference type="EMBL" id="QBM88033.1"/>
    </source>
</evidence>